<dbReference type="eggNOG" id="KOG2310">
    <property type="taxonomic scope" value="Eukaryota"/>
</dbReference>
<dbReference type="GO" id="GO:0035861">
    <property type="term" value="C:site of double-strand break"/>
    <property type="evidence" value="ECO:0007669"/>
    <property type="project" value="TreeGrafter"/>
</dbReference>
<evidence type="ECO:0000313" key="4">
    <source>
        <dbReference type="Proteomes" id="UP000008076"/>
    </source>
</evidence>
<dbReference type="InterPro" id="IPR041796">
    <property type="entry name" value="Mre11_N"/>
</dbReference>
<feature type="compositionally biased region" description="Polar residues" evidence="2">
    <location>
        <begin position="698"/>
        <end position="709"/>
    </location>
</feature>
<dbReference type="VEuPathDB" id="AmoebaDB:EDI_235410"/>
<dbReference type="AlphaFoldDB" id="B0EB30"/>
<dbReference type="RefSeq" id="XP_001735530.1">
    <property type="nucleotide sequence ID" value="XM_001735478.1"/>
</dbReference>
<keyword evidence="3" id="KW-0548">Nucleotidyltransferase</keyword>
<feature type="compositionally biased region" description="Basic and acidic residues" evidence="2">
    <location>
        <begin position="464"/>
        <end position="478"/>
    </location>
</feature>
<dbReference type="GO" id="GO:0000014">
    <property type="term" value="F:single-stranded DNA endodeoxyribonuclease activity"/>
    <property type="evidence" value="ECO:0007669"/>
    <property type="project" value="TreeGrafter"/>
</dbReference>
<dbReference type="GO" id="GO:0000723">
    <property type="term" value="P:telomere maintenance"/>
    <property type="evidence" value="ECO:0007669"/>
    <property type="project" value="TreeGrafter"/>
</dbReference>
<proteinExistence type="predicted"/>
<dbReference type="GO" id="GO:0003887">
    <property type="term" value="F:DNA-directed DNA polymerase activity"/>
    <property type="evidence" value="ECO:0007669"/>
    <property type="project" value="UniProtKB-EC"/>
</dbReference>
<dbReference type="GeneID" id="5880488"/>
<feature type="region of interest" description="Disordered" evidence="2">
    <location>
        <begin position="440"/>
        <end position="478"/>
    </location>
</feature>
<dbReference type="EC" id="2.7.7.7" evidence="3"/>
<feature type="compositionally biased region" description="Basic and acidic residues" evidence="2">
    <location>
        <begin position="446"/>
        <end position="455"/>
    </location>
</feature>
<dbReference type="PANTHER" id="PTHR10139:SF1">
    <property type="entry name" value="DOUBLE-STRAND BREAK REPAIR PROTEIN MRE11"/>
    <property type="match status" value="1"/>
</dbReference>
<accession>B0EB30</accession>
<keyword evidence="1" id="KW-0378">Hydrolase</keyword>
<dbReference type="GO" id="GO:0042138">
    <property type="term" value="P:meiotic DNA double-strand break formation"/>
    <property type="evidence" value="ECO:0007669"/>
    <property type="project" value="TreeGrafter"/>
</dbReference>
<dbReference type="EMBL" id="DS548554">
    <property type="protein sequence ID" value="EDR28266.1"/>
    <property type="molecule type" value="Genomic_DNA"/>
</dbReference>
<feature type="region of interest" description="Disordered" evidence="2">
    <location>
        <begin position="680"/>
        <end position="709"/>
    </location>
</feature>
<dbReference type="OrthoDB" id="30417at2759"/>
<dbReference type="GO" id="GO:0007095">
    <property type="term" value="P:mitotic G2 DNA damage checkpoint signaling"/>
    <property type="evidence" value="ECO:0007669"/>
    <property type="project" value="TreeGrafter"/>
</dbReference>
<keyword evidence="4" id="KW-1185">Reference proteome</keyword>
<feature type="compositionally biased region" description="Basic and acidic residues" evidence="2">
    <location>
        <begin position="681"/>
        <end position="697"/>
    </location>
</feature>
<evidence type="ECO:0000256" key="2">
    <source>
        <dbReference type="SAM" id="MobiDB-lite"/>
    </source>
</evidence>
<dbReference type="Proteomes" id="UP000008076">
    <property type="component" value="Unassembled WGS sequence"/>
</dbReference>
<evidence type="ECO:0000256" key="1">
    <source>
        <dbReference type="ARBA" id="ARBA00022801"/>
    </source>
</evidence>
<dbReference type="KEGG" id="edi:EDI_235410"/>
<dbReference type="GO" id="GO:0030870">
    <property type="term" value="C:Mre11 complex"/>
    <property type="evidence" value="ECO:0007669"/>
    <property type="project" value="TreeGrafter"/>
</dbReference>
<protein>
    <submittedName>
        <fullName evidence="3">Meiotic recombination repair protein, putative</fullName>
        <ecNumber evidence="3">2.7.7.7</ecNumber>
    </submittedName>
</protein>
<dbReference type="GO" id="GO:0097552">
    <property type="term" value="P:mitochondrial double-strand break repair via homologous recombination"/>
    <property type="evidence" value="ECO:0007669"/>
    <property type="project" value="TreeGrafter"/>
</dbReference>
<dbReference type="Gene3D" id="3.60.21.10">
    <property type="match status" value="1"/>
</dbReference>
<sequence length="762" mass="87554">MSITFIVTSDNHLGYYEKNLTLKDDCYKLFEQYLKEATKEEGAILLQCGNLFNDLRPNKSCVSKTANLIKKYCIGDADIPYTIKDEAELSYPLNITDPYINVKHPLFTIHGTNDEPSGYKLIAGSEILASCGLVNYLIPKSFEEEKVLKPVIVVNENTKIALYGLSVLHSSDLDGIVEDETFHIKKPNGNGWVCILLLHIGKGAINQTTKDIIERHFNIIILGGQHSCNIPTGEFKGPVIVQPGSPFFLSFDEYDEIDKGFAKIVVENQKIYIEKKEYKPIHRMIKKEVYVPAKLREWVNSKEIEDFIQQEMKKCIKDAAIKENEQILLKLIVRDCNQDCYPDTKKISSLLEEDVVNFTDCIKVKKWYRQEVEIKEFTIEDLVNEELDKYGDPEKIIRRKEVSDYGDKNKTASSVPQSIDSLGLISKTLKAKNKTLTSSVPASVLENERKEEEKKERRKQRERAKKEKAVIVKDEDSKNQPIEERPVQLINGIIAEESSEEENQQNQKKMSFGACTVDELKLIARRKKIAESDGIEYHVKFIETINKTIPLVRSTEEIKYVGALRDNGAKKNIAENWYQSLSDQKKTLTAEVEYKKPKCLPKQYIKVRTISKYSYLKPQFEQMIISKTEKDPTLKDKNEILPSEKLGDGYELSDSILLDGPMIIEMVRLLQITPVEEFIPDDPRASRDHRNEFREQRNPQPFYSSSLSPSTQRPLLIEVYSAYDPKNLYNASSFIPQQQYIVGSNDYMNFNRNPYSSLTSYN</sequence>
<evidence type="ECO:0000313" key="3">
    <source>
        <dbReference type="EMBL" id="EDR28266.1"/>
    </source>
</evidence>
<dbReference type="CDD" id="cd00840">
    <property type="entry name" value="MPP_Mre11_N"/>
    <property type="match status" value="1"/>
</dbReference>
<dbReference type="InterPro" id="IPR029052">
    <property type="entry name" value="Metallo-depent_PP-like"/>
</dbReference>
<gene>
    <name evidence="3" type="ORF">EDI_235410</name>
</gene>
<dbReference type="PANTHER" id="PTHR10139">
    <property type="entry name" value="DOUBLE-STRAND BREAK REPAIR PROTEIN MRE11"/>
    <property type="match status" value="1"/>
</dbReference>
<name>B0EB30_ENTDS</name>
<dbReference type="GO" id="GO:0006303">
    <property type="term" value="P:double-strand break repair via nonhomologous end joining"/>
    <property type="evidence" value="ECO:0007669"/>
    <property type="project" value="TreeGrafter"/>
</dbReference>
<keyword evidence="3" id="KW-0808">Transferase</keyword>
<organism evidence="4">
    <name type="scientific">Entamoeba dispar (strain ATCC PRA-260 / SAW760)</name>
    <dbReference type="NCBI Taxonomy" id="370354"/>
    <lineage>
        <taxon>Eukaryota</taxon>
        <taxon>Amoebozoa</taxon>
        <taxon>Evosea</taxon>
        <taxon>Archamoebae</taxon>
        <taxon>Mastigamoebida</taxon>
        <taxon>Entamoebidae</taxon>
        <taxon>Entamoeba</taxon>
    </lineage>
</organism>
<dbReference type="GO" id="GO:0000724">
    <property type="term" value="P:double-strand break repair via homologous recombination"/>
    <property type="evidence" value="ECO:0007669"/>
    <property type="project" value="TreeGrafter"/>
</dbReference>
<dbReference type="SUPFAM" id="SSF56300">
    <property type="entry name" value="Metallo-dependent phosphatases"/>
    <property type="match status" value="1"/>
</dbReference>
<reference evidence="4" key="1">
    <citation type="submission" date="2007-12" db="EMBL/GenBank/DDBJ databases">
        <title>Annotation of Entamoeba dispar SAW760.</title>
        <authorList>
            <person name="Lorenzi H."/>
            <person name="Inman J."/>
            <person name="Schobel S."/>
            <person name="Amedeo P."/>
            <person name="Caler E."/>
        </authorList>
    </citation>
    <scope>NUCLEOTIDE SEQUENCE [LARGE SCALE GENOMIC DNA]</scope>
    <source>
        <strain evidence="4">ATCC PRA-260 / SAW760</strain>
    </source>
</reference>